<dbReference type="Proteomes" id="UP000078492">
    <property type="component" value="Unassembled WGS sequence"/>
</dbReference>
<dbReference type="PANTHER" id="PTHR23158">
    <property type="entry name" value="MELANOMA INHIBITORY ACTIVITY-RELATED"/>
    <property type="match status" value="1"/>
</dbReference>
<feature type="coiled-coil region" evidence="2">
    <location>
        <begin position="887"/>
        <end position="1133"/>
    </location>
</feature>
<feature type="region of interest" description="Disordered" evidence="3">
    <location>
        <begin position="289"/>
        <end position="322"/>
    </location>
</feature>
<evidence type="ECO:0000313" key="5">
    <source>
        <dbReference type="EMBL" id="KYN23010.1"/>
    </source>
</evidence>
<dbReference type="SUPFAM" id="SSF50044">
    <property type="entry name" value="SH3-domain"/>
    <property type="match status" value="1"/>
</dbReference>
<evidence type="ECO:0000256" key="2">
    <source>
        <dbReference type="SAM" id="Coils"/>
    </source>
</evidence>
<dbReference type="GO" id="GO:0009306">
    <property type="term" value="P:protein secretion"/>
    <property type="evidence" value="ECO:0007669"/>
    <property type="project" value="TreeGrafter"/>
</dbReference>
<dbReference type="GO" id="GO:0070971">
    <property type="term" value="C:endoplasmic reticulum exit site"/>
    <property type="evidence" value="ECO:0007669"/>
    <property type="project" value="TreeGrafter"/>
</dbReference>
<organism evidence="5 6">
    <name type="scientific">Trachymyrmex cornetzi</name>
    <dbReference type="NCBI Taxonomy" id="471704"/>
    <lineage>
        <taxon>Eukaryota</taxon>
        <taxon>Metazoa</taxon>
        <taxon>Ecdysozoa</taxon>
        <taxon>Arthropoda</taxon>
        <taxon>Hexapoda</taxon>
        <taxon>Insecta</taxon>
        <taxon>Pterygota</taxon>
        <taxon>Neoptera</taxon>
        <taxon>Endopterygota</taxon>
        <taxon>Hymenoptera</taxon>
        <taxon>Apocrita</taxon>
        <taxon>Aculeata</taxon>
        <taxon>Formicoidea</taxon>
        <taxon>Formicidae</taxon>
        <taxon>Myrmicinae</taxon>
        <taxon>Trachymyrmex</taxon>
    </lineage>
</organism>
<feature type="coiled-coil region" evidence="2">
    <location>
        <begin position="1162"/>
        <end position="1242"/>
    </location>
</feature>
<feature type="region of interest" description="Disordered" evidence="3">
    <location>
        <begin position="126"/>
        <end position="156"/>
    </location>
</feature>
<feature type="region of interest" description="Disordered" evidence="3">
    <location>
        <begin position="1447"/>
        <end position="1466"/>
    </location>
</feature>
<evidence type="ECO:0000256" key="3">
    <source>
        <dbReference type="SAM" id="MobiDB-lite"/>
    </source>
</evidence>
<dbReference type="STRING" id="471704.A0A195ECR1"/>
<dbReference type="InterPro" id="IPR051500">
    <property type="entry name" value="cTAGE_MIA/OTOR"/>
</dbReference>
<feature type="compositionally biased region" description="Pro residues" evidence="3">
    <location>
        <begin position="1321"/>
        <end position="1342"/>
    </location>
</feature>
<dbReference type="GO" id="GO:0005789">
    <property type="term" value="C:endoplasmic reticulum membrane"/>
    <property type="evidence" value="ECO:0007669"/>
    <property type="project" value="TreeGrafter"/>
</dbReference>
<keyword evidence="4" id="KW-0732">Signal</keyword>
<evidence type="ECO:0000313" key="6">
    <source>
        <dbReference type="Proteomes" id="UP000078492"/>
    </source>
</evidence>
<protein>
    <submittedName>
        <fullName evidence="5">Transport and Golgi organization protein 1</fullName>
    </submittedName>
</protein>
<feature type="compositionally biased region" description="Polar residues" evidence="3">
    <location>
        <begin position="659"/>
        <end position="678"/>
    </location>
</feature>
<feature type="region of interest" description="Disordered" evidence="3">
    <location>
        <begin position="1409"/>
        <end position="1432"/>
    </location>
</feature>
<sequence>MTKINPFTNVSFLRITTILCAISLCLAALSDKQLCYDPNCSEPVSLARTILAYNANDREVMSFGVNVDVKVFSKGSGKRTDLWGVEINGERGFAPKAFLNEYKVLKRDLLYEVPIYKFNGEVKVQPEKLESTEKESSESHTLSKDELSQDNNETPSLKSIDEGIIKESHAINADSVSPSYEVIDGTTVYFESNPSVQPSSVSEVAHTTALPNEQASMTPDSEIEELSSAKNTFINNKELEPGTNDASSELEGIKLDIHKDTSLDFSIENSEAIIGSTLDTANKNGISVLDGSSKSEKESFKKVEHTEKLDDSAKENVEDNKKEKVTEHVKSDSIFASITKTFNILSNSETVTTDSTITRSSDDTTPETIENSLQLQEQVSENIGVDPVTENILQSQIKLESNIDQNFIDKEKVEALQEVIHESTTESITESIKVSDEKVDETSTIILENIISSDVPSPDNVVHENADKPAKELPTTPPILANESSVSKLDVDNHVKNIEKPKTNDAKKVTENIRTNDAIISGEKESTILSNLQETVTTNITTQSSDDIEQKLLESNEAYLENIKKNVDNEETIGQADKNIIAEISETISLSSEIAENITTKSFSESYSVDENIAITDEALNRSAENIQFNKESIVHNNVNKNDNLVNDISSDNVPMESNEISKSSDLGPKQSTDSSQESIISEQTMILNKILKKQDLPSIENLEHKDNESQIVNSGKEEETLLGYGDHISSEIKVLYKKKNGNNSLERLESTPFPNEAEVTCTTICTTCTKDHKCITETVSENEKVDLKKGQDEEDNLMDKTRLDHNYWKTLMYLCVTAFATLAFTLGYYYIENIRRDGQLIARINDLEKELLVSTKECEVLGENLKSTKDKLHCIEDESFGSNEMVVSLKADLEMSQNAKMELEEQVTSLEKELENITEAGLEMERMLREMLSSNNEVNPLAQSVENLQTRLDTQQAANESLTNALNLKAQEIETLSAELTSAKKKCEELEVKYLQIQDELATQKNLKNNIEQTLTDKVHNLEEQVEQLSTEKSSLYKELKDKEIEVKELLEIISQVESNNFDLEKLYDVSRIKIETVQLREERDELKMRLNDVDGAHQLLEEHMKLVKEEIVALSDQCKMAEKERKDAETRLEVLSKFFQDKETERQKEETIWLQKQGEVVSTVERLHTMQNEIQNYKQQIEMLKREIVDQEREYKNQISALETKAHEQWVAARQNERRLEESKAEAGQLRNRLTLVEKNLNDTDPEAKLHRLEANGETVTSPPLFIGAESSNSPVMFSSSSGVPPPPPPSYLHCFPPYLPPLPPATTSGLPPYDISQRPPPLGGRLSSPPPMLPPPALHRPPASGGRYENAGSPPPPMSPHLLPPFDHHRSPPLPPFGSDHILPLPPPGSIFPPMGTAHPWGEDSLPHPRNSGFHPHQREQRARNHKGSRSIATELLEISSCSNKEPCFPETTLGGSIVDRDP</sequence>
<dbReference type="GO" id="GO:0006888">
    <property type="term" value="P:endoplasmic reticulum to Golgi vesicle-mediated transport"/>
    <property type="evidence" value="ECO:0007669"/>
    <property type="project" value="TreeGrafter"/>
</dbReference>
<keyword evidence="1 2" id="KW-0175">Coiled coil</keyword>
<accession>A0A195ECR1</accession>
<evidence type="ECO:0000256" key="4">
    <source>
        <dbReference type="SAM" id="SignalP"/>
    </source>
</evidence>
<feature type="signal peptide" evidence="4">
    <location>
        <begin position="1"/>
        <end position="27"/>
    </location>
</feature>
<keyword evidence="6" id="KW-1185">Reference proteome</keyword>
<dbReference type="InterPro" id="IPR036028">
    <property type="entry name" value="SH3-like_dom_sf"/>
</dbReference>
<proteinExistence type="predicted"/>
<feature type="compositionally biased region" description="Basic and acidic residues" evidence="3">
    <location>
        <begin position="126"/>
        <end position="147"/>
    </location>
</feature>
<feature type="compositionally biased region" description="Basic and acidic residues" evidence="3">
    <location>
        <begin position="293"/>
        <end position="322"/>
    </location>
</feature>
<gene>
    <name evidence="5" type="ORF">ALC57_04793</name>
</gene>
<dbReference type="PANTHER" id="PTHR23158:SF33">
    <property type="entry name" value="TRANSPORT AND GOLGI ORGANIZATION PROTEIN 1"/>
    <property type="match status" value="1"/>
</dbReference>
<feature type="chain" id="PRO_5008270739" evidence="4">
    <location>
        <begin position="28"/>
        <end position="1466"/>
    </location>
</feature>
<evidence type="ECO:0000256" key="1">
    <source>
        <dbReference type="ARBA" id="ARBA00023054"/>
    </source>
</evidence>
<dbReference type="Gene3D" id="2.30.30.40">
    <property type="entry name" value="SH3 Domains"/>
    <property type="match status" value="1"/>
</dbReference>
<name>A0A195ECR1_9HYME</name>
<dbReference type="EMBL" id="KQ979074">
    <property type="protein sequence ID" value="KYN23010.1"/>
    <property type="molecule type" value="Genomic_DNA"/>
</dbReference>
<reference evidence="5 6" key="1">
    <citation type="submission" date="2015-09" db="EMBL/GenBank/DDBJ databases">
        <title>Trachymyrmex cornetzi WGS genome.</title>
        <authorList>
            <person name="Nygaard S."/>
            <person name="Hu H."/>
            <person name="Boomsma J."/>
            <person name="Zhang G."/>
        </authorList>
    </citation>
    <scope>NUCLEOTIDE SEQUENCE [LARGE SCALE GENOMIC DNA]</scope>
    <source>
        <strain evidence="5">Tcor2-1</strain>
        <tissue evidence="5">Whole body</tissue>
    </source>
</reference>
<feature type="region of interest" description="Disordered" evidence="3">
    <location>
        <begin position="1309"/>
        <end position="1364"/>
    </location>
</feature>
<dbReference type="GO" id="GO:0035459">
    <property type="term" value="P:vesicle cargo loading"/>
    <property type="evidence" value="ECO:0007669"/>
    <property type="project" value="TreeGrafter"/>
</dbReference>
<feature type="region of interest" description="Disordered" evidence="3">
    <location>
        <begin position="647"/>
        <end position="678"/>
    </location>
</feature>